<dbReference type="Proteomes" id="UP000481153">
    <property type="component" value="Unassembled WGS sequence"/>
</dbReference>
<evidence type="ECO:0000313" key="2">
    <source>
        <dbReference type="Proteomes" id="UP000481153"/>
    </source>
</evidence>
<accession>A0A6G0XXF0</accession>
<sequence>MFGQSRLVGAFSNLRPTHRLTTPRPTMSQQASTSCVQCKQHPRYRLMYTDEGIKSRSDDVLRNTISLATHEERSCNAMLAHKAMKYRKRDQNHINCEDPNVDVFECMGVQWCKVGVEG</sequence>
<dbReference type="PROSITE" id="PS51257">
    <property type="entry name" value="PROKAR_LIPOPROTEIN"/>
    <property type="match status" value="1"/>
</dbReference>
<comment type="caution">
    <text evidence="1">The sequence shown here is derived from an EMBL/GenBank/DDBJ whole genome shotgun (WGS) entry which is preliminary data.</text>
</comment>
<dbReference type="EMBL" id="VJMJ01000002">
    <property type="protein sequence ID" value="KAF0745413.1"/>
    <property type="molecule type" value="Genomic_DNA"/>
</dbReference>
<keyword evidence="2" id="KW-1185">Reference proteome</keyword>
<evidence type="ECO:0000313" key="1">
    <source>
        <dbReference type="EMBL" id="KAF0745413.1"/>
    </source>
</evidence>
<proteinExistence type="predicted"/>
<gene>
    <name evidence="1" type="ORF">Ae201684_000432</name>
</gene>
<reference evidence="1 2" key="1">
    <citation type="submission" date="2019-07" db="EMBL/GenBank/DDBJ databases">
        <title>Genomics analysis of Aphanomyces spp. identifies a new class of oomycete effector associated with host adaptation.</title>
        <authorList>
            <person name="Gaulin E."/>
        </authorList>
    </citation>
    <scope>NUCLEOTIDE SEQUENCE [LARGE SCALE GENOMIC DNA]</scope>
    <source>
        <strain evidence="1 2">ATCC 201684</strain>
    </source>
</reference>
<organism evidence="1 2">
    <name type="scientific">Aphanomyces euteiches</name>
    <dbReference type="NCBI Taxonomy" id="100861"/>
    <lineage>
        <taxon>Eukaryota</taxon>
        <taxon>Sar</taxon>
        <taxon>Stramenopiles</taxon>
        <taxon>Oomycota</taxon>
        <taxon>Saprolegniomycetes</taxon>
        <taxon>Saprolegniales</taxon>
        <taxon>Verrucalvaceae</taxon>
        <taxon>Aphanomyces</taxon>
    </lineage>
</organism>
<dbReference type="AlphaFoldDB" id="A0A6G0XXF0"/>
<protein>
    <submittedName>
        <fullName evidence="1">Uncharacterized protein</fullName>
    </submittedName>
</protein>
<name>A0A6G0XXF0_9STRA</name>